<feature type="transmembrane region" description="Helical" evidence="1">
    <location>
        <begin position="20"/>
        <end position="43"/>
    </location>
</feature>
<dbReference type="GO" id="GO:0009236">
    <property type="term" value="P:cobalamin biosynthetic process"/>
    <property type="evidence" value="ECO:0007669"/>
    <property type="project" value="UniProtKB-UniPathway"/>
</dbReference>
<reference evidence="2 3" key="1">
    <citation type="submission" date="2016-02" db="EMBL/GenBank/DDBJ databases">
        <title>Draft genome sequence for Clostridium paradoxum JW-YL-7.</title>
        <authorList>
            <person name="Utturkar S.M."/>
            <person name="Lancaster A."/>
            <person name="Poole F.L."/>
            <person name="Adams M.W."/>
            <person name="Brown S.D."/>
        </authorList>
    </citation>
    <scope>NUCLEOTIDE SEQUENCE [LARGE SCALE GENOMIC DNA]</scope>
    <source>
        <strain evidence="2 3">JW-YL-7</strain>
    </source>
</reference>
<proteinExistence type="predicted"/>
<protein>
    <submittedName>
        <fullName evidence="2">Cobalamin-5-phosphate synthase CobS</fullName>
    </submittedName>
</protein>
<comment type="caution">
    <text evidence="2">The sequence shown here is derived from an EMBL/GenBank/DDBJ whole genome shotgun (WGS) entry which is preliminary data.</text>
</comment>
<dbReference type="UniPathway" id="UPA00148">
    <property type="reaction ID" value="UER00238"/>
</dbReference>
<dbReference type="AlphaFoldDB" id="A0A150FMQ0"/>
<keyword evidence="1" id="KW-0472">Membrane</keyword>
<dbReference type="EMBL" id="LSFY01000002">
    <property type="protein sequence ID" value="KXZ38923.1"/>
    <property type="molecule type" value="Genomic_DNA"/>
</dbReference>
<dbReference type="InterPro" id="IPR003805">
    <property type="entry name" value="CobS"/>
</dbReference>
<dbReference type="Pfam" id="PF02654">
    <property type="entry name" value="CobS"/>
    <property type="match status" value="1"/>
</dbReference>
<organism evidence="2 3">
    <name type="scientific">Alkalithermobacter thermoalcaliphilus JW-YL-7 = DSM 7308</name>
    <dbReference type="NCBI Taxonomy" id="1121328"/>
    <lineage>
        <taxon>Bacteria</taxon>
        <taxon>Bacillati</taxon>
        <taxon>Bacillota</taxon>
        <taxon>Clostridia</taxon>
        <taxon>Peptostreptococcales</taxon>
        <taxon>Tepidibacteraceae</taxon>
        <taxon>Alkalithermobacter</taxon>
    </lineage>
</organism>
<accession>A0A150FMQ0</accession>
<dbReference type="GO" id="GO:0008818">
    <property type="term" value="F:cobalamin 5'-phosphate synthase activity"/>
    <property type="evidence" value="ECO:0007669"/>
    <property type="project" value="InterPro"/>
</dbReference>
<keyword evidence="1" id="KW-0812">Transmembrane</keyword>
<name>A0A150FMQ0_CLOPD</name>
<dbReference type="PATRIC" id="fig|1121328.3.peg.1892"/>
<dbReference type="GO" id="GO:0051073">
    <property type="term" value="F:adenosylcobinamide-GDP ribazoletransferase activity"/>
    <property type="evidence" value="ECO:0007669"/>
    <property type="project" value="InterPro"/>
</dbReference>
<keyword evidence="1" id="KW-1133">Transmembrane helix</keyword>
<evidence type="ECO:0000256" key="1">
    <source>
        <dbReference type="SAM" id="Phobius"/>
    </source>
</evidence>
<evidence type="ECO:0000313" key="2">
    <source>
        <dbReference type="EMBL" id="KXZ38923.1"/>
    </source>
</evidence>
<dbReference type="STRING" id="1121328.JWYL7_1880"/>
<gene>
    <name evidence="2" type="ORF">JWYL7_1880</name>
</gene>
<evidence type="ECO:0000313" key="3">
    <source>
        <dbReference type="Proteomes" id="UP000092605"/>
    </source>
</evidence>
<dbReference type="Proteomes" id="UP000092605">
    <property type="component" value="Unassembled WGS sequence"/>
</dbReference>
<sequence length="50" mass="5779">MGYIVIQIKRNFTIMKDSRLGTNALLAILFLILLKLAFVYSIIQKTYCIL</sequence>